<reference evidence="1" key="1">
    <citation type="submission" date="2021-12" db="EMBL/GenBank/DDBJ databases">
        <title>Convergent genome expansion in fungi linked to evolution of root-endophyte symbiosis.</title>
        <authorList>
            <consortium name="DOE Joint Genome Institute"/>
            <person name="Ke Y.-H."/>
            <person name="Bonito G."/>
            <person name="Liao H.-L."/>
            <person name="Looney B."/>
            <person name="Rojas-Flechas A."/>
            <person name="Nash J."/>
            <person name="Hameed K."/>
            <person name="Schadt C."/>
            <person name="Martin F."/>
            <person name="Crous P.W."/>
            <person name="Miettinen O."/>
            <person name="Magnuson J.K."/>
            <person name="Labbe J."/>
            <person name="Jacobson D."/>
            <person name="Doktycz M.J."/>
            <person name="Veneault-Fourrey C."/>
            <person name="Kuo A."/>
            <person name="Mondo S."/>
            <person name="Calhoun S."/>
            <person name="Riley R."/>
            <person name="Ohm R."/>
            <person name="LaButti K."/>
            <person name="Andreopoulos B."/>
            <person name="Pangilinan J."/>
            <person name="Nolan M."/>
            <person name="Tritt A."/>
            <person name="Clum A."/>
            <person name="Lipzen A."/>
            <person name="Daum C."/>
            <person name="Barry K."/>
            <person name="Grigoriev I.V."/>
            <person name="Vilgalys R."/>
        </authorList>
    </citation>
    <scope>NUCLEOTIDE SEQUENCE</scope>
    <source>
        <strain evidence="1">PMI_201</strain>
    </source>
</reference>
<proteinExistence type="predicted"/>
<dbReference type="PANTHER" id="PTHR34365">
    <property type="entry name" value="ENOLASE (DUF1399)"/>
    <property type="match status" value="1"/>
</dbReference>
<dbReference type="PANTHER" id="PTHR34365:SF7">
    <property type="entry name" value="GLYCINE-RICH DOMAIN-CONTAINING PROTEIN 1"/>
    <property type="match status" value="1"/>
</dbReference>
<comment type="caution">
    <text evidence="1">The sequence shown here is derived from an EMBL/GenBank/DDBJ whole genome shotgun (WGS) entry which is preliminary data.</text>
</comment>
<protein>
    <submittedName>
        <fullName evidence="1">Uncharacterized protein</fullName>
    </submittedName>
</protein>
<name>A0AAD4Q6S9_9EURO</name>
<dbReference type="GeneID" id="70240538"/>
<dbReference type="Pfam" id="PF07173">
    <property type="entry name" value="GRDP-like"/>
    <property type="match status" value="1"/>
</dbReference>
<accession>A0AAD4Q6S9</accession>
<evidence type="ECO:0000313" key="2">
    <source>
        <dbReference type="Proteomes" id="UP001201262"/>
    </source>
</evidence>
<organism evidence="1 2">
    <name type="scientific">Talaromyces proteolyticus</name>
    <dbReference type="NCBI Taxonomy" id="1131652"/>
    <lineage>
        <taxon>Eukaryota</taxon>
        <taxon>Fungi</taxon>
        <taxon>Dikarya</taxon>
        <taxon>Ascomycota</taxon>
        <taxon>Pezizomycotina</taxon>
        <taxon>Eurotiomycetes</taxon>
        <taxon>Eurotiomycetidae</taxon>
        <taxon>Eurotiales</taxon>
        <taxon>Trichocomaceae</taxon>
        <taxon>Talaromyces</taxon>
        <taxon>Talaromyces sect. Bacilispori</taxon>
    </lineage>
</organism>
<keyword evidence="2" id="KW-1185">Reference proteome</keyword>
<gene>
    <name evidence="1" type="ORF">BGW36DRAFT_284650</name>
</gene>
<evidence type="ECO:0000313" key="1">
    <source>
        <dbReference type="EMBL" id="KAH8705642.1"/>
    </source>
</evidence>
<dbReference type="AlphaFoldDB" id="A0AAD4Q6S9"/>
<sequence length="502" mass="58817">MSLLSHSEISTLHQASKTELTYIRICEKSNDYQIDPSTLLYPGETDENGRPLIPAPSLFTDLYSKIEEDSSSPKQDLPTVGQCATHLELLEVFFALRGKIVNSETLDDTFGVKVVNNIVYRKKYDTKKRKYIYAPVRLRDTTFKDRRREKWSYYLSIAVERFKTWIRKADEAALDRKDLLPSSTEVVLPCLPPIDVLMVWHAFLLNPLSFDYYCRRHKLKVIRQVKFPWAQIHSAIDSNDCTYNLPGESKDWTIQVANMEPDLYQYLEVVRIVSRPIYRALTKYGDKNVPIGSLWDYLENALLTQKEKLFLDLLINIQMKKTKSQSLIENVQRQATFVDKMHDHLWIRSPAVEGTLRRSLDRYDKFVKLFQLYPNKMLVPTLDIDLVWHTHQCSAAHYEESMLERTDRYINHDDKIGQQTLHGGMDETKQLFRIRFGEDYSPCLCWDCETILTALENLEKEDNLFQEGSMEPLTKHVQNYVQYYRAAEFARRLSIDPKGIRV</sequence>
<dbReference type="Proteomes" id="UP001201262">
    <property type="component" value="Unassembled WGS sequence"/>
</dbReference>
<dbReference type="EMBL" id="JAJTJA010000001">
    <property type="protein sequence ID" value="KAH8705642.1"/>
    <property type="molecule type" value="Genomic_DNA"/>
</dbReference>
<dbReference type="RefSeq" id="XP_046078263.1">
    <property type="nucleotide sequence ID" value="XM_046210251.1"/>
</dbReference>
<dbReference type="InterPro" id="IPR009836">
    <property type="entry name" value="GRDP-like"/>
</dbReference>